<evidence type="ECO:0000256" key="1">
    <source>
        <dbReference type="ARBA" id="ARBA00001922"/>
    </source>
</evidence>
<feature type="domain" description="Methylmalonyl-CoA mutase alpha/beta chain catalytic" evidence="6">
    <location>
        <begin position="124"/>
        <end position="479"/>
    </location>
</feature>
<dbReference type="SUPFAM" id="SSF52242">
    <property type="entry name" value="Cobalamin (vitamin B12)-binding domain"/>
    <property type="match status" value="1"/>
</dbReference>
<dbReference type="InterPro" id="IPR036724">
    <property type="entry name" value="Cobalamin-bd_sf"/>
</dbReference>
<dbReference type="PANTHER" id="PTHR48101">
    <property type="entry name" value="METHYLMALONYL-COA MUTASE, MITOCHONDRIAL-RELATED"/>
    <property type="match status" value="1"/>
</dbReference>
<organism evidence="7 8">
    <name type="scientific">Splendidivirga corallicola</name>
    <dbReference type="NCBI Taxonomy" id="3051826"/>
    <lineage>
        <taxon>Bacteria</taxon>
        <taxon>Pseudomonadati</taxon>
        <taxon>Bacteroidota</taxon>
        <taxon>Cytophagia</taxon>
        <taxon>Cytophagales</taxon>
        <taxon>Splendidivirgaceae</taxon>
        <taxon>Splendidivirga</taxon>
    </lineage>
</organism>
<dbReference type="CDD" id="cd03677">
    <property type="entry name" value="MM_CoA_mutase_beta"/>
    <property type="match status" value="1"/>
</dbReference>
<keyword evidence="3" id="KW-0846">Cobalamin</keyword>
<dbReference type="InterPro" id="IPR016176">
    <property type="entry name" value="Cbl-dep_enz_cat"/>
</dbReference>
<dbReference type="Proteomes" id="UP001172082">
    <property type="component" value="Unassembled WGS sequence"/>
</dbReference>
<dbReference type="Gene3D" id="3.20.20.240">
    <property type="entry name" value="Methylmalonyl-CoA mutase"/>
    <property type="match status" value="1"/>
</dbReference>
<accession>A0ABT8KRH8</accession>
<dbReference type="Gene3D" id="3.40.50.280">
    <property type="entry name" value="Cobalamin-binding domain"/>
    <property type="match status" value="1"/>
</dbReference>
<evidence type="ECO:0000256" key="4">
    <source>
        <dbReference type="ARBA" id="ARBA00023235"/>
    </source>
</evidence>
<comment type="similarity">
    <text evidence="2">Belongs to the methylmalonyl-CoA mutase family.</text>
</comment>
<reference evidence="7" key="1">
    <citation type="submission" date="2023-06" db="EMBL/GenBank/DDBJ databases">
        <title>Genomic of Parafulvivirga corallium.</title>
        <authorList>
            <person name="Wang G."/>
        </authorList>
    </citation>
    <scope>NUCLEOTIDE SEQUENCE</scope>
    <source>
        <strain evidence="7">BMA10</strain>
    </source>
</reference>
<keyword evidence="4" id="KW-0413">Isomerase</keyword>
<keyword evidence="8" id="KW-1185">Reference proteome</keyword>
<sequence length="622" mass="70331">MPKEIINHNNLFKEFSGVTKEDWEKKVLEDLKGKTFESLLWTTDEGFVVRPNYTNEDLKDLSYLTKQGPGFVNTTDKNYPPRKWINNEFIEVSNEKTANTLALDALNMGADGIVFDLSKIEEIKIDSLLNDIHPHYCEVSFIIKSNALETLKKFFHWIDTNNFDPGLCNGFYHFDPIASWCLSGVFVNHWEHELSSILRLTEQKPFYGLTINSQIFHNSGANIVQELAFSLSMAVAYIEKIQEGGNDVETVIKNIAFSIGTGDNYFMEIAKLRALRILFQQIANAYGVNNYKPNDLKINSVSSIWTKTLFDPYVNMLRNTTEAMSAIIGGCDSMTILPHDIIFRDPSSFSRRISRNISNVLKEEAYFDKVVDPGAGSYYIENLTDLLIKESWQLFQEIEANGGFIKSFEKGVIQSKIESARKEKSENIATRKDTLVGINQYVDGNEKPEFPALKPDKESKDTTISVLPQLRLASDFEKLRVNALGNKKSPILLMSIGKSFMQKARVSFSNSFFACGGFETTALGPFSDLEKAVLESKKHPSQIIVICGSDDDYKEYALPFVKTFRVKDRDKTLLLAGNLPELRDVLMEDGLDGFINLQSNVIEVLTRLQQKLGMVELKASEA</sequence>
<evidence type="ECO:0000256" key="2">
    <source>
        <dbReference type="ARBA" id="ARBA00008465"/>
    </source>
</evidence>
<keyword evidence="5" id="KW-0170">Cobalt</keyword>
<dbReference type="InterPro" id="IPR006099">
    <property type="entry name" value="MeMalonylCoA_mutase_a/b_cat"/>
</dbReference>
<evidence type="ECO:0000256" key="3">
    <source>
        <dbReference type="ARBA" id="ARBA00022628"/>
    </source>
</evidence>
<comment type="cofactor">
    <cofactor evidence="1">
        <name>adenosylcob(III)alamin</name>
        <dbReference type="ChEBI" id="CHEBI:18408"/>
    </cofactor>
</comment>
<comment type="caution">
    <text evidence="7">The sequence shown here is derived from an EMBL/GenBank/DDBJ whole genome shotgun (WGS) entry which is preliminary data.</text>
</comment>
<gene>
    <name evidence="7" type="ORF">QQ008_18185</name>
</gene>
<dbReference type="SUPFAM" id="SSF51703">
    <property type="entry name" value="Cobalamin (vitamin B12)-dependent enzymes"/>
    <property type="match status" value="1"/>
</dbReference>
<dbReference type="EMBL" id="JAUJEA010000007">
    <property type="protein sequence ID" value="MDN5203321.1"/>
    <property type="molecule type" value="Genomic_DNA"/>
</dbReference>
<protein>
    <submittedName>
        <fullName evidence="7">Methylmalonyl-CoA mutase family protein</fullName>
    </submittedName>
</protein>
<dbReference type="RefSeq" id="WP_346753346.1">
    <property type="nucleotide sequence ID" value="NZ_JAUJEA010000007.1"/>
</dbReference>
<name>A0ABT8KRH8_9BACT</name>
<dbReference type="PANTHER" id="PTHR48101:SF1">
    <property type="entry name" value="METHYLMALONYL-COA MUTASE, LARGE SUBUNIT"/>
    <property type="match status" value="1"/>
</dbReference>
<evidence type="ECO:0000313" key="7">
    <source>
        <dbReference type="EMBL" id="MDN5203321.1"/>
    </source>
</evidence>
<evidence type="ECO:0000256" key="5">
    <source>
        <dbReference type="ARBA" id="ARBA00023285"/>
    </source>
</evidence>
<proteinExistence type="inferred from homology"/>
<dbReference type="Pfam" id="PF01642">
    <property type="entry name" value="MM_CoA_mutase"/>
    <property type="match status" value="1"/>
</dbReference>
<evidence type="ECO:0000313" key="8">
    <source>
        <dbReference type="Proteomes" id="UP001172082"/>
    </source>
</evidence>
<evidence type="ECO:0000259" key="6">
    <source>
        <dbReference type="Pfam" id="PF01642"/>
    </source>
</evidence>